<comment type="caution">
    <text evidence="2">The sequence shown here is derived from an EMBL/GenBank/DDBJ whole genome shotgun (WGS) entry which is preliminary data.</text>
</comment>
<reference evidence="2 3" key="1">
    <citation type="journal article" date="2019" name="Int. J. Syst. Evol. Microbiol.">
        <title>The Global Catalogue of Microorganisms (GCM) 10K type strain sequencing project: providing services to taxonomists for standard genome sequencing and annotation.</title>
        <authorList>
            <consortium name="The Broad Institute Genomics Platform"/>
            <consortium name="The Broad Institute Genome Sequencing Center for Infectious Disease"/>
            <person name="Wu L."/>
            <person name="Ma J."/>
        </authorList>
    </citation>
    <scope>NUCLEOTIDE SEQUENCE [LARGE SCALE GENOMIC DNA]</scope>
    <source>
        <strain evidence="2 3">CGMCC 1.12543</strain>
    </source>
</reference>
<evidence type="ECO:0000313" key="3">
    <source>
        <dbReference type="Proteomes" id="UP001596099"/>
    </source>
</evidence>
<proteinExistence type="predicted"/>
<feature type="region of interest" description="Disordered" evidence="1">
    <location>
        <begin position="1"/>
        <end position="52"/>
    </location>
</feature>
<dbReference type="RefSeq" id="WP_247413901.1">
    <property type="nucleotide sequence ID" value="NZ_JALLGW010000001.1"/>
</dbReference>
<gene>
    <name evidence="2" type="ORF">ACFPYI_06535</name>
</gene>
<organism evidence="2 3">
    <name type="scientific">Halomarina salina</name>
    <dbReference type="NCBI Taxonomy" id="1872699"/>
    <lineage>
        <taxon>Archaea</taxon>
        <taxon>Methanobacteriati</taxon>
        <taxon>Methanobacteriota</taxon>
        <taxon>Stenosarchaea group</taxon>
        <taxon>Halobacteria</taxon>
        <taxon>Halobacteriales</taxon>
        <taxon>Natronomonadaceae</taxon>
        <taxon>Halomarina</taxon>
    </lineage>
</organism>
<dbReference type="EMBL" id="JBHSQH010000001">
    <property type="protein sequence ID" value="MFC5970987.1"/>
    <property type="molecule type" value="Genomic_DNA"/>
</dbReference>
<protein>
    <submittedName>
        <fullName evidence="2">Uncharacterized protein</fullName>
    </submittedName>
</protein>
<accession>A0ABD5RK62</accession>
<name>A0ABD5RK62_9EURY</name>
<evidence type="ECO:0000256" key="1">
    <source>
        <dbReference type="SAM" id="MobiDB-lite"/>
    </source>
</evidence>
<evidence type="ECO:0000313" key="2">
    <source>
        <dbReference type="EMBL" id="MFC5970987.1"/>
    </source>
</evidence>
<dbReference type="AlphaFoldDB" id="A0ABD5RK62"/>
<keyword evidence="3" id="KW-1185">Reference proteome</keyword>
<sequence length="52" mass="5430">MPDTGHPATRRPSAARTTVRTVDGTESARYEGVADSASSLARRAAKSVTPSE</sequence>
<dbReference type="Proteomes" id="UP001596099">
    <property type="component" value="Unassembled WGS sequence"/>
</dbReference>